<feature type="transmembrane region" description="Helical" evidence="11">
    <location>
        <begin position="138"/>
        <end position="157"/>
    </location>
</feature>
<dbReference type="InterPro" id="IPR000515">
    <property type="entry name" value="MetI-like"/>
</dbReference>
<dbReference type="GO" id="GO:0055085">
    <property type="term" value="P:transmembrane transport"/>
    <property type="evidence" value="ECO:0007669"/>
    <property type="project" value="InterPro"/>
</dbReference>
<dbReference type="GO" id="GO:0005886">
    <property type="term" value="C:plasma membrane"/>
    <property type="evidence" value="ECO:0007669"/>
    <property type="project" value="UniProtKB-SubCell"/>
</dbReference>
<evidence type="ECO:0000256" key="11">
    <source>
        <dbReference type="RuleBase" id="RU363032"/>
    </source>
</evidence>
<comment type="similarity">
    <text evidence="2">Belongs to the binding-protein-dependent transport system permease family. CysTW subfamily.</text>
</comment>
<evidence type="ECO:0000256" key="3">
    <source>
        <dbReference type="ARBA" id="ARBA00022448"/>
    </source>
</evidence>
<evidence type="ECO:0000256" key="4">
    <source>
        <dbReference type="ARBA" id="ARBA00022475"/>
    </source>
</evidence>
<feature type="transmembrane region" description="Helical" evidence="11">
    <location>
        <begin position="186"/>
        <end position="207"/>
    </location>
</feature>
<dbReference type="KEGG" id="plia:E4191_09715"/>
<evidence type="ECO:0000256" key="8">
    <source>
        <dbReference type="ARBA" id="ARBA00023136"/>
    </source>
</evidence>
<organism evidence="13 14">
    <name type="scientific">Paracoccus liaowanqingii</name>
    <dbReference type="NCBI Taxonomy" id="2560053"/>
    <lineage>
        <taxon>Bacteria</taxon>
        <taxon>Pseudomonadati</taxon>
        <taxon>Pseudomonadota</taxon>
        <taxon>Alphaproteobacteria</taxon>
        <taxon>Rhodobacterales</taxon>
        <taxon>Paracoccaceae</taxon>
        <taxon>Paracoccus</taxon>
    </lineage>
</organism>
<evidence type="ECO:0000256" key="2">
    <source>
        <dbReference type="ARBA" id="ARBA00007069"/>
    </source>
</evidence>
<dbReference type="Pfam" id="PF00528">
    <property type="entry name" value="BPD_transp_1"/>
    <property type="match status" value="1"/>
</dbReference>
<proteinExistence type="inferred from homology"/>
<evidence type="ECO:0000256" key="5">
    <source>
        <dbReference type="ARBA" id="ARBA00022519"/>
    </source>
</evidence>
<dbReference type="CDD" id="cd06261">
    <property type="entry name" value="TM_PBP2"/>
    <property type="match status" value="1"/>
</dbReference>
<evidence type="ECO:0000256" key="7">
    <source>
        <dbReference type="ARBA" id="ARBA00022989"/>
    </source>
</evidence>
<evidence type="ECO:0000313" key="13">
    <source>
        <dbReference type="EMBL" id="QBX34957.1"/>
    </source>
</evidence>
<keyword evidence="5" id="KW-0997">Cell inner membrane</keyword>
<gene>
    <name evidence="13" type="ORF">E4191_09715</name>
</gene>
<dbReference type="SUPFAM" id="SSF161098">
    <property type="entry name" value="MetI-like"/>
    <property type="match status" value="1"/>
</dbReference>
<dbReference type="PANTHER" id="PTHR43848">
    <property type="entry name" value="PUTRESCINE TRANSPORT SYSTEM PERMEASE PROTEIN POTI"/>
    <property type="match status" value="1"/>
</dbReference>
<feature type="transmembrane region" description="Helical" evidence="11">
    <location>
        <begin position="12"/>
        <end position="36"/>
    </location>
</feature>
<protein>
    <recommendedName>
        <fullName evidence="10">Spermidine/putrescine transport system permease protein PotC</fullName>
    </recommendedName>
</protein>
<dbReference type="EMBL" id="CP038439">
    <property type="protein sequence ID" value="QBX34957.1"/>
    <property type="molecule type" value="Genomic_DNA"/>
</dbReference>
<evidence type="ECO:0000313" key="14">
    <source>
        <dbReference type="Proteomes" id="UP000296374"/>
    </source>
</evidence>
<dbReference type="Gene3D" id="1.10.3720.10">
    <property type="entry name" value="MetI-like"/>
    <property type="match status" value="1"/>
</dbReference>
<dbReference type="RefSeq" id="WP_135313244.1">
    <property type="nucleotide sequence ID" value="NZ_CP038439.1"/>
</dbReference>
<sequence length="266" mass="28726">MARRFDPRTLPGFGAIAALAFALLYLPLIVLVAYSFNAGDLIGRWEGLSWRWYAQALDNAAIQDAALRSLVLALVAAALSTALAVLAALATTRADQFRPRHAIAAVVNQPLVVPEIVMAVALLLLFSMVRQATGLSGMGYLLAAHVTFCIPFAYLPVRARLEGMDANLERAAADLYASPLSVFRRITLPLLAPGILAGFMLAFVISLDNVVISQFIKTAGQETLPTYMLGQLRRGISAEIYAVSTMLVGLSLLILTLSFLVNRRRP</sequence>
<keyword evidence="7 11" id="KW-1133">Transmembrane helix</keyword>
<feature type="transmembrane region" description="Helical" evidence="11">
    <location>
        <begin position="240"/>
        <end position="261"/>
    </location>
</feature>
<dbReference type="InterPro" id="IPR035906">
    <property type="entry name" value="MetI-like_sf"/>
</dbReference>
<dbReference type="InterPro" id="IPR051789">
    <property type="entry name" value="Bact_Polyamine_Transport"/>
</dbReference>
<keyword evidence="4" id="KW-1003">Cell membrane</keyword>
<name>A0A4P7HNL4_9RHOB</name>
<comment type="subcellular location">
    <subcellularLocation>
        <location evidence="1">Cell inner membrane</location>
        <topology evidence="1">Multi-pass membrane protein</topology>
    </subcellularLocation>
    <subcellularLocation>
        <location evidence="11">Cell membrane</location>
        <topology evidence="11">Multi-pass membrane protein</topology>
    </subcellularLocation>
</comment>
<evidence type="ECO:0000256" key="9">
    <source>
        <dbReference type="ARBA" id="ARBA00037216"/>
    </source>
</evidence>
<comment type="function">
    <text evidence="9">Required for the activity of the bacterial periplasmic transport system of putrescine and spermidine.</text>
</comment>
<feature type="transmembrane region" description="Helical" evidence="11">
    <location>
        <begin position="70"/>
        <end position="90"/>
    </location>
</feature>
<evidence type="ECO:0000256" key="10">
    <source>
        <dbReference type="ARBA" id="ARBA00039580"/>
    </source>
</evidence>
<feature type="transmembrane region" description="Helical" evidence="11">
    <location>
        <begin position="102"/>
        <end position="126"/>
    </location>
</feature>
<feature type="domain" description="ABC transmembrane type-1" evidence="12">
    <location>
        <begin position="66"/>
        <end position="261"/>
    </location>
</feature>
<evidence type="ECO:0000259" key="12">
    <source>
        <dbReference type="PROSITE" id="PS50928"/>
    </source>
</evidence>
<evidence type="ECO:0000256" key="6">
    <source>
        <dbReference type="ARBA" id="ARBA00022692"/>
    </source>
</evidence>
<keyword evidence="8 11" id="KW-0472">Membrane</keyword>
<keyword evidence="6 11" id="KW-0812">Transmembrane</keyword>
<dbReference type="Proteomes" id="UP000296374">
    <property type="component" value="Chromosome"/>
</dbReference>
<accession>A0A4P7HNL4</accession>
<dbReference type="AlphaFoldDB" id="A0A4P7HNL4"/>
<reference evidence="14" key="1">
    <citation type="submission" date="2019-03" db="EMBL/GenBank/DDBJ databases">
        <authorList>
            <person name="Li J."/>
        </authorList>
    </citation>
    <scope>NUCLEOTIDE SEQUENCE [LARGE SCALE GENOMIC DNA]</scope>
    <source>
        <strain evidence="14">2251</strain>
    </source>
</reference>
<dbReference type="PANTHER" id="PTHR43848:SF5">
    <property type="entry name" value="SPERMIDINE_PUTRESCINE TRANSPORT SYSTEM PERMEASE PROTEIN POTC"/>
    <property type="match status" value="1"/>
</dbReference>
<dbReference type="PROSITE" id="PS50928">
    <property type="entry name" value="ABC_TM1"/>
    <property type="match status" value="1"/>
</dbReference>
<evidence type="ECO:0000256" key="1">
    <source>
        <dbReference type="ARBA" id="ARBA00004429"/>
    </source>
</evidence>
<keyword evidence="3 11" id="KW-0813">Transport</keyword>